<evidence type="ECO:0000313" key="2">
    <source>
        <dbReference type="Proteomes" id="UP000825935"/>
    </source>
</evidence>
<proteinExistence type="predicted"/>
<dbReference type="AlphaFoldDB" id="A0A8T2UNX4"/>
<comment type="caution">
    <text evidence="1">The sequence shown here is derived from an EMBL/GenBank/DDBJ whole genome shotgun (WGS) entry which is preliminary data.</text>
</comment>
<name>A0A8T2UNX4_CERRI</name>
<dbReference type="PANTHER" id="PTHR48475">
    <property type="entry name" value="RIBONUCLEASE H"/>
    <property type="match status" value="1"/>
</dbReference>
<sequence>MSYRTSYRTSLGFTPIHLVHRQEALLPIEVETSSLCILLKGVESEEEVIQTSLIHLQHLTMKRELSMEHYINQVEKRREEFNKQLKDKGLREGTLFLRYDNYFDNKHDTKLQPRWEGLFLSRQSSRMEAFNSWICHESSTRPRSMDGG</sequence>
<evidence type="ECO:0000313" key="1">
    <source>
        <dbReference type="EMBL" id="KAH7435064.1"/>
    </source>
</evidence>
<dbReference type="EMBL" id="CM035411">
    <property type="protein sequence ID" value="KAH7435064.1"/>
    <property type="molecule type" value="Genomic_DNA"/>
</dbReference>
<dbReference type="OMA" id="WICHESS"/>
<dbReference type="Proteomes" id="UP000825935">
    <property type="component" value="Chromosome 6"/>
</dbReference>
<dbReference type="PANTHER" id="PTHR48475:SF1">
    <property type="entry name" value="RNASE H TYPE-1 DOMAIN-CONTAINING PROTEIN"/>
    <property type="match status" value="1"/>
</dbReference>
<gene>
    <name evidence="1" type="ORF">KP509_06G047500</name>
</gene>
<protein>
    <submittedName>
        <fullName evidence="1">Uncharacterized protein</fullName>
    </submittedName>
</protein>
<accession>A0A8T2UNX4</accession>
<reference evidence="1" key="1">
    <citation type="submission" date="2021-08" db="EMBL/GenBank/DDBJ databases">
        <title>WGS assembly of Ceratopteris richardii.</title>
        <authorList>
            <person name="Marchant D.B."/>
            <person name="Chen G."/>
            <person name="Jenkins J."/>
            <person name="Shu S."/>
            <person name="Leebens-Mack J."/>
            <person name="Grimwood J."/>
            <person name="Schmutz J."/>
            <person name="Soltis P."/>
            <person name="Soltis D."/>
            <person name="Chen Z.-H."/>
        </authorList>
    </citation>
    <scope>NUCLEOTIDE SEQUENCE</scope>
    <source>
        <strain evidence="1">Whitten #5841</strain>
        <tissue evidence="1">Leaf</tissue>
    </source>
</reference>
<dbReference type="OrthoDB" id="1637540at2759"/>
<keyword evidence="2" id="KW-1185">Reference proteome</keyword>
<organism evidence="1 2">
    <name type="scientific">Ceratopteris richardii</name>
    <name type="common">Triangle waterfern</name>
    <dbReference type="NCBI Taxonomy" id="49495"/>
    <lineage>
        <taxon>Eukaryota</taxon>
        <taxon>Viridiplantae</taxon>
        <taxon>Streptophyta</taxon>
        <taxon>Embryophyta</taxon>
        <taxon>Tracheophyta</taxon>
        <taxon>Polypodiopsida</taxon>
        <taxon>Polypodiidae</taxon>
        <taxon>Polypodiales</taxon>
        <taxon>Pteridineae</taxon>
        <taxon>Pteridaceae</taxon>
        <taxon>Parkerioideae</taxon>
        <taxon>Ceratopteris</taxon>
    </lineage>
</organism>